<name>A0ABV7AIW3_9RHOB</name>
<organism evidence="1 2">
    <name type="scientific">Acidimangrovimonas pyrenivorans</name>
    <dbReference type="NCBI Taxonomy" id="2030798"/>
    <lineage>
        <taxon>Bacteria</taxon>
        <taxon>Pseudomonadati</taxon>
        <taxon>Pseudomonadota</taxon>
        <taxon>Alphaproteobacteria</taxon>
        <taxon>Rhodobacterales</taxon>
        <taxon>Paracoccaceae</taxon>
        <taxon>Acidimangrovimonas</taxon>
    </lineage>
</organism>
<dbReference type="Pfam" id="PF04325">
    <property type="entry name" value="DUF465"/>
    <property type="match status" value="1"/>
</dbReference>
<evidence type="ECO:0000313" key="1">
    <source>
        <dbReference type="EMBL" id="MFC2968786.1"/>
    </source>
</evidence>
<accession>A0ABV7AIW3</accession>
<dbReference type="InterPro" id="IPR038444">
    <property type="entry name" value="DUF465_sf"/>
</dbReference>
<dbReference type="EMBL" id="JBHRSK010000007">
    <property type="protein sequence ID" value="MFC2968786.1"/>
    <property type="molecule type" value="Genomic_DNA"/>
</dbReference>
<dbReference type="InterPro" id="IPR007420">
    <property type="entry name" value="DUF465"/>
</dbReference>
<protein>
    <submittedName>
        <fullName evidence="1">YdcH family protein</fullName>
    </submittedName>
</protein>
<dbReference type="Gene3D" id="6.10.280.50">
    <property type="match status" value="1"/>
</dbReference>
<reference evidence="2" key="1">
    <citation type="journal article" date="2019" name="Int. J. Syst. Evol. Microbiol.">
        <title>The Global Catalogue of Microorganisms (GCM) 10K type strain sequencing project: providing services to taxonomists for standard genome sequencing and annotation.</title>
        <authorList>
            <consortium name="The Broad Institute Genomics Platform"/>
            <consortium name="The Broad Institute Genome Sequencing Center for Infectious Disease"/>
            <person name="Wu L."/>
            <person name="Ma J."/>
        </authorList>
    </citation>
    <scope>NUCLEOTIDE SEQUENCE [LARGE SCALE GENOMIC DNA]</scope>
    <source>
        <strain evidence="2">KCTC 62192</strain>
    </source>
</reference>
<keyword evidence="2" id="KW-1185">Reference proteome</keyword>
<dbReference type="Proteomes" id="UP001595443">
    <property type="component" value="Unassembled WGS sequence"/>
</dbReference>
<gene>
    <name evidence="1" type="ORF">ACFOES_11830</name>
</gene>
<proteinExistence type="predicted"/>
<dbReference type="RefSeq" id="WP_377833479.1">
    <property type="nucleotide sequence ID" value="NZ_JBHRSK010000007.1"/>
</dbReference>
<evidence type="ECO:0000313" key="2">
    <source>
        <dbReference type="Proteomes" id="UP001595443"/>
    </source>
</evidence>
<sequence length="79" mass="9220">MTTIPHELLSEFPAEADKIEALKESDGHFARLAEEYEEINRAVHAAETNLEPTDEAHEIEMRRRRVQLKDEIWHRLQAG</sequence>
<comment type="caution">
    <text evidence="1">The sequence shown here is derived from an EMBL/GenBank/DDBJ whole genome shotgun (WGS) entry which is preliminary data.</text>
</comment>